<dbReference type="EMBL" id="JBBJBU010000018">
    <property type="protein sequence ID" value="KAK7202419.1"/>
    <property type="molecule type" value="Genomic_DNA"/>
</dbReference>
<evidence type="ECO:0000256" key="2">
    <source>
        <dbReference type="ARBA" id="ARBA00022824"/>
    </source>
</evidence>
<evidence type="ECO:0000256" key="5">
    <source>
        <dbReference type="ARBA" id="ARBA00023329"/>
    </source>
</evidence>
<accession>A0ABR1EXT4</accession>
<evidence type="ECO:0000313" key="8">
    <source>
        <dbReference type="Proteomes" id="UP001498771"/>
    </source>
</evidence>
<evidence type="ECO:0000256" key="3">
    <source>
        <dbReference type="ARBA" id="ARBA00022989"/>
    </source>
</evidence>
<dbReference type="RefSeq" id="XP_064765452.1">
    <property type="nucleotide sequence ID" value="XM_064913835.1"/>
</dbReference>
<dbReference type="PANTHER" id="PTHR31792:SF3">
    <property type="entry name" value="VACUOLAR ATPASE ASSEMBLY INTEGRAL MEMBRANE PROTEIN VMA21"/>
    <property type="match status" value="1"/>
</dbReference>
<comment type="caution">
    <text evidence="7">The sequence shown here is derived from an EMBL/GenBank/DDBJ whole genome shotgun (WGS) entry which is preliminary data.</text>
</comment>
<evidence type="ECO:0000256" key="6">
    <source>
        <dbReference type="SAM" id="Phobius"/>
    </source>
</evidence>
<evidence type="ECO:0000313" key="7">
    <source>
        <dbReference type="EMBL" id="KAK7202419.1"/>
    </source>
</evidence>
<proteinExistence type="predicted"/>
<gene>
    <name evidence="7" type="ORF">BZA70DRAFT_286135</name>
</gene>
<dbReference type="PANTHER" id="PTHR31792">
    <property type="entry name" value="VACUOLAR ATPASE ASSEMBLY INTEGRAL MEMBRANE PROTEIN VMA21"/>
    <property type="match status" value="1"/>
</dbReference>
<protein>
    <submittedName>
        <fullName evidence="7">Vacuolar ATPase assembly integral membrane protein VMA21</fullName>
    </submittedName>
</protein>
<keyword evidence="3 6" id="KW-1133">Transmembrane helix</keyword>
<keyword evidence="1 6" id="KW-0812">Transmembrane</keyword>
<sequence length="102" mass="10921">MLIAVGIDTMSSSSTTVAPNRPSSVPGSVIRALAMFTTAMVIAPLFSFYFCVNYVFDGNSQWAGLVAAIVANVVVLGYVVFAWKEDSNTFKANEGEESKKSK</sequence>
<feature type="transmembrane region" description="Helical" evidence="6">
    <location>
        <begin position="62"/>
        <end position="83"/>
    </location>
</feature>
<feature type="transmembrane region" description="Helical" evidence="6">
    <location>
        <begin position="33"/>
        <end position="56"/>
    </location>
</feature>
<evidence type="ECO:0000256" key="1">
    <source>
        <dbReference type="ARBA" id="ARBA00022692"/>
    </source>
</evidence>
<keyword evidence="8" id="KW-1185">Reference proteome</keyword>
<keyword evidence="4 6" id="KW-0472">Membrane</keyword>
<dbReference type="Pfam" id="PF09446">
    <property type="entry name" value="VMA21"/>
    <property type="match status" value="1"/>
</dbReference>
<keyword evidence="2" id="KW-0256">Endoplasmic reticulum</keyword>
<dbReference type="InterPro" id="IPR019013">
    <property type="entry name" value="Vma21"/>
</dbReference>
<keyword evidence="5" id="KW-0968">Cytoplasmic vesicle</keyword>
<dbReference type="Proteomes" id="UP001498771">
    <property type="component" value="Unassembled WGS sequence"/>
</dbReference>
<name>A0ABR1EXT4_9ASCO</name>
<dbReference type="GeneID" id="90039347"/>
<evidence type="ECO:0000256" key="4">
    <source>
        <dbReference type="ARBA" id="ARBA00023136"/>
    </source>
</evidence>
<organism evidence="7 8">
    <name type="scientific">Myxozyma melibiosi</name>
    <dbReference type="NCBI Taxonomy" id="54550"/>
    <lineage>
        <taxon>Eukaryota</taxon>
        <taxon>Fungi</taxon>
        <taxon>Dikarya</taxon>
        <taxon>Ascomycota</taxon>
        <taxon>Saccharomycotina</taxon>
        <taxon>Lipomycetes</taxon>
        <taxon>Lipomycetales</taxon>
        <taxon>Lipomycetaceae</taxon>
        <taxon>Myxozyma</taxon>
    </lineage>
</organism>
<reference evidence="7 8" key="1">
    <citation type="submission" date="2024-03" db="EMBL/GenBank/DDBJ databases">
        <title>Genome-scale model development and genomic sequencing of the oleaginous clade Lipomyces.</title>
        <authorList>
            <consortium name="Lawrence Berkeley National Laboratory"/>
            <person name="Czajka J.J."/>
            <person name="Han Y."/>
            <person name="Kim J."/>
            <person name="Mondo S.J."/>
            <person name="Hofstad B.A."/>
            <person name="Robles A."/>
            <person name="Haridas S."/>
            <person name="Riley R."/>
            <person name="LaButti K."/>
            <person name="Pangilinan J."/>
            <person name="Andreopoulos W."/>
            <person name="Lipzen A."/>
            <person name="Yan J."/>
            <person name="Wang M."/>
            <person name="Ng V."/>
            <person name="Grigoriev I.V."/>
            <person name="Spatafora J.W."/>
            <person name="Magnuson J.K."/>
            <person name="Baker S.E."/>
            <person name="Pomraning K.R."/>
        </authorList>
    </citation>
    <scope>NUCLEOTIDE SEQUENCE [LARGE SCALE GENOMIC DNA]</scope>
    <source>
        <strain evidence="7 8">Phaff 52-87</strain>
    </source>
</reference>